<name>G4CJJ5_9NEIS</name>
<organism evidence="2 3">
    <name type="scientific">Neisseria shayeganii 871</name>
    <dbReference type="NCBI Taxonomy" id="1032488"/>
    <lineage>
        <taxon>Bacteria</taxon>
        <taxon>Pseudomonadati</taxon>
        <taxon>Pseudomonadota</taxon>
        <taxon>Betaproteobacteria</taxon>
        <taxon>Neisseriales</taxon>
        <taxon>Neisseriaceae</taxon>
        <taxon>Neisseria</taxon>
    </lineage>
</organism>
<feature type="transmembrane region" description="Helical" evidence="1">
    <location>
        <begin position="33"/>
        <end position="54"/>
    </location>
</feature>
<keyword evidence="1" id="KW-0812">Transmembrane</keyword>
<keyword evidence="1" id="KW-0472">Membrane</keyword>
<dbReference type="AlphaFoldDB" id="G4CJJ5"/>
<dbReference type="EMBL" id="AGAY01000061">
    <property type="protein sequence ID" value="EGY52046.1"/>
    <property type="molecule type" value="Genomic_DNA"/>
</dbReference>
<evidence type="ECO:0000313" key="2">
    <source>
        <dbReference type="EMBL" id="EGY52046.1"/>
    </source>
</evidence>
<evidence type="ECO:0000313" key="3">
    <source>
        <dbReference type="Proteomes" id="UP000003019"/>
    </source>
</evidence>
<keyword evidence="3" id="KW-1185">Reference proteome</keyword>
<dbReference type="STRING" id="1032488.HMPREF9371_1785"/>
<proteinExistence type="predicted"/>
<evidence type="ECO:0000256" key="1">
    <source>
        <dbReference type="SAM" id="Phobius"/>
    </source>
</evidence>
<dbReference type="PATRIC" id="fig|1032488.3.peg.1692"/>
<gene>
    <name evidence="2" type="ORF">HMPREF9371_1785</name>
</gene>
<sequence>MKPVHVILFLFIAPLLLVAAVIGGTVGLLFTLFRLFALLYAAVTVPLLMLLEVFSPEKYTRRSLPDAARYTLNEIREDWVSVFEKFNPHP</sequence>
<protein>
    <submittedName>
        <fullName evidence="2">Cell wall surface anchor family protein</fullName>
    </submittedName>
</protein>
<accession>G4CJJ5</accession>
<dbReference type="RefSeq" id="WP_009119474.1">
    <property type="nucleotide sequence ID" value="NZ_JH164926.1"/>
</dbReference>
<comment type="caution">
    <text evidence="2">The sequence shown here is derived from an EMBL/GenBank/DDBJ whole genome shotgun (WGS) entry which is preliminary data.</text>
</comment>
<dbReference type="Proteomes" id="UP000003019">
    <property type="component" value="Unassembled WGS sequence"/>
</dbReference>
<reference evidence="2 3" key="1">
    <citation type="submission" date="2011-05" db="EMBL/GenBank/DDBJ databases">
        <authorList>
            <person name="Muzny D."/>
            <person name="Qin X."/>
            <person name="Deng J."/>
            <person name="Jiang H."/>
            <person name="Liu Y."/>
            <person name="Qu J."/>
            <person name="Song X.-Z."/>
            <person name="Zhang L."/>
            <person name="Thornton R."/>
            <person name="Coyle M."/>
            <person name="Francisco L."/>
            <person name="Jackson L."/>
            <person name="Javaid M."/>
            <person name="Korchina V."/>
            <person name="Kovar C."/>
            <person name="Mata R."/>
            <person name="Mathew T."/>
            <person name="Ngo R."/>
            <person name="Nguyen L."/>
            <person name="Nguyen N."/>
            <person name="Okwuonu G."/>
            <person name="Ongeri F."/>
            <person name="Pham C."/>
            <person name="Simmons D."/>
            <person name="Wilczek-Boney K."/>
            <person name="Hale W."/>
            <person name="Jakkamsetti A."/>
            <person name="Pham P."/>
            <person name="Ruth R."/>
            <person name="San Lucas F."/>
            <person name="Warren J."/>
            <person name="Zhang J."/>
            <person name="Zhao Z."/>
            <person name="Zhou C."/>
            <person name="Zhu D."/>
            <person name="Lee S."/>
            <person name="Bess C."/>
            <person name="Blankenburg K."/>
            <person name="Forbes L."/>
            <person name="Fu Q."/>
            <person name="Gubbala S."/>
            <person name="Hirani K."/>
            <person name="Jayaseelan J.C."/>
            <person name="Lara F."/>
            <person name="Munidasa M."/>
            <person name="Palculict T."/>
            <person name="Patil S."/>
            <person name="Pu L.-L."/>
            <person name="Saada N."/>
            <person name="Tang L."/>
            <person name="Weissenberger G."/>
            <person name="Zhu Y."/>
            <person name="Hemphill L."/>
            <person name="Shang Y."/>
            <person name="Youmans B."/>
            <person name="Ayvaz T."/>
            <person name="Ross M."/>
            <person name="Santibanez J."/>
            <person name="Aqrawi P."/>
            <person name="Gross S."/>
            <person name="Joshi V."/>
            <person name="Fowler G."/>
            <person name="Nazareth L."/>
            <person name="Reid J."/>
            <person name="Worley K."/>
            <person name="Petrosino J."/>
            <person name="Highlander S."/>
            <person name="Gibbs R."/>
        </authorList>
    </citation>
    <scope>NUCLEOTIDE SEQUENCE [LARGE SCALE GENOMIC DNA]</scope>
    <source>
        <strain evidence="2 3">871</strain>
    </source>
</reference>
<dbReference type="HOGENOM" id="CLU_2437779_0_0_4"/>
<keyword evidence="1" id="KW-1133">Transmembrane helix</keyword>